<dbReference type="InterPro" id="IPR001680">
    <property type="entry name" value="WD40_rpt"/>
</dbReference>
<dbReference type="InterPro" id="IPR013535">
    <property type="entry name" value="PUL_dom"/>
</dbReference>
<dbReference type="SUPFAM" id="SSF50978">
    <property type="entry name" value="WD40 repeat-like"/>
    <property type="match status" value="1"/>
</dbReference>
<dbReference type="Gene3D" id="2.130.10.10">
    <property type="entry name" value="YVTN repeat-like/Quinoprotein amine dehydrogenase"/>
    <property type="match status" value="2"/>
</dbReference>
<evidence type="ECO:0000259" key="6">
    <source>
        <dbReference type="PROSITE" id="PS51394"/>
    </source>
</evidence>
<dbReference type="VEuPathDB" id="TriTrypDB:TRSC58_05067"/>
<dbReference type="InterPro" id="IPR036322">
    <property type="entry name" value="WD40_repeat_dom_sf"/>
</dbReference>
<feature type="repeat" description="WD" evidence="5">
    <location>
        <begin position="59"/>
        <end position="97"/>
    </location>
</feature>
<dbReference type="PROSITE" id="PS50294">
    <property type="entry name" value="WD_REPEATS_REGION"/>
    <property type="match status" value="1"/>
</dbReference>
<dbReference type="InterPro" id="IPR015155">
    <property type="entry name" value="PFU"/>
</dbReference>
<keyword evidence="9" id="KW-1185">Reference proteome</keyword>
<dbReference type="Pfam" id="PF08324">
    <property type="entry name" value="PUL"/>
    <property type="match status" value="1"/>
</dbReference>
<comment type="subcellular location">
    <subcellularLocation>
        <location evidence="1">Cytoplasm</location>
    </subcellularLocation>
</comment>
<dbReference type="InterPro" id="IPR038122">
    <property type="entry name" value="PFU_sf"/>
</dbReference>
<comment type="caution">
    <text evidence="8">The sequence shown here is derived from an EMBL/GenBank/DDBJ whole genome shotgun (WGS) entry which is preliminary data.</text>
</comment>
<evidence type="ECO:0000259" key="7">
    <source>
        <dbReference type="PROSITE" id="PS51396"/>
    </source>
</evidence>
<dbReference type="SMART" id="SM00320">
    <property type="entry name" value="WD40"/>
    <property type="match status" value="7"/>
</dbReference>
<dbReference type="Gene3D" id="3.10.20.870">
    <property type="entry name" value="PFU (PLAA family ubiquitin binding), C-terminal domain"/>
    <property type="match status" value="1"/>
</dbReference>
<dbReference type="GO" id="GO:0043161">
    <property type="term" value="P:proteasome-mediated ubiquitin-dependent protein catabolic process"/>
    <property type="evidence" value="ECO:0007669"/>
    <property type="project" value="TreeGrafter"/>
</dbReference>
<keyword evidence="4" id="KW-0677">Repeat</keyword>
<dbReference type="GO" id="GO:0005634">
    <property type="term" value="C:nucleus"/>
    <property type="evidence" value="ECO:0007669"/>
    <property type="project" value="TreeGrafter"/>
</dbReference>
<dbReference type="Proteomes" id="UP000031737">
    <property type="component" value="Unassembled WGS sequence"/>
</dbReference>
<evidence type="ECO:0000256" key="1">
    <source>
        <dbReference type="ARBA" id="ARBA00004496"/>
    </source>
</evidence>
<feature type="domain" description="PUL" evidence="7">
    <location>
        <begin position="582"/>
        <end position="869"/>
    </location>
</feature>
<name>A0A061IVR5_TRYRA</name>
<evidence type="ECO:0000256" key="4">
    <source>
        <dbReference type="ARBA" id="ARBA00022737"/>
    </source>
</evidence>
<dbReference type="EMBL" id="AUPL01005067">
    <property type="protein sequence ID" value="ESL07248.1"/>
    <property type="molecule type" value="Genomic_DNA"/>
</dbReference>
<sequence>MTETSDAYFVLRAEGCVHSSDVRHVSSSSGLLLTASRDHTALIIPGQPCSDTIQPGLVLAGHTAFVNFVIFHPSMTLLDGEACIVTGSNDKHVALWNPVTAALEAVLDGHTHGVCCGVVVTPDCGDIVTGDWGGACVVFDCATGGIKQSYTEHKTAVRAVAQLPGTSTVLTVSGDKTIHHWDVVTGATLAVFVGHSDVVQCICAMSATRFATGGNDATIIIWDTTMGSAPLCLLTAHYSLVYALSYCPARQLLFSASEDRSLKVWRGGVVDVASSDLQAEPVVVQSISHPCVIWSVCVTSAGDVVTGGSDGAVRMWTTDDKRMASVEKLQSLEAAVAAQRIDVRVATNAGFDATSTPSLEQLHRCKGTQQGERRFARTETGTIEFCVWNSGRWEKVGTVVQGPQREAFAGAPQPREKYLNGVPHDYIFDVDVDGKMLKLAYDRGQSIFEAAQNFINENSTVVSQTHREEIQNFILNNVDPSDIQQGAGTTNTAPAASNTVASAFGGEPVFSQYAREAAALQQAGVTHTPSWGEALRNLQTAGVSTSDVAFSGYAREGMLLQQEAAQRAEAPPVTAGGDTNGSIVRWNTYKRFTSFNVTGAKKKIEELTGDVQLSALVDRVVAAAGEEPKRALLDEVTVLYHRLPEAARFPALDLLSHILAVAANPFGWVQLLLSSDGSGGNAPDTQGFFQGCIQNLRHAADAEALVTTRLFAHVIAALNKPPAGVQLSAEEVALLIAMLTKAPQPLLRTKHNNLKTAIGALLQNAAVLLAGDPAVLGAEGVREATKGVVRLLAQWLIFEPTSSPHMRDIVATTMTLILPDRTGNSGGGSSQTSAFAVEMGRGLLVHTLRALKAGPEPHCREAAATLLHRLDATELH</sequence>
<evidence type="ECO:0008006" key="10">
    <source>
        <dbReference type="Google" id="ProtNLM"/>
    </source>
</evidence>
<keyword evidence="3 5" id="KW-0853">WD repeat</keyword>
<protein>
    <recommendedName>
        <fullName evidence="10">Guanine nucleotide-binding protein subunit beta-like protein</fullName>
    </recommendedName>
</protein>
<dbReference type="CDD" id="cd00200">
    <property type="entry name" value="WD40"/>
    <property type="match status" value="1"/>
</dbReference>
<evidence type="ECO:0000313" key="9">
    <source>
        <dbReference type="Proteomes" id="UP000031737"/>
    </source>
</evidence>
<dbReference type="GO" id="GO:0043130">
    <property type="term" value="F:ubiquitin binding"/>
    <property type="evidence" value="ECO:0007669"/>
    <property type="project" value="TreeGrafter"/>
</dbReference>
<dbReference type="PANTHER" id="PTHR19849:SF0">
    <property type="entry name" value="PHOSPHOLIPASE A-2-ACTIVATING PROTEIN"/>
    <property type="match status" value="1"/>
</dbReference>
<proteinExistence type="predicted"/>
<dbReference type="Pfam" id="PF00400">
    <property type="entry name" value="WD40"/>
    <property type="match status" value="5"/>
</dbReference>
<reference evidence="8 9" key="1">
    <citation type="submission" date="2013-07" db="EMBL/GenBank/DDBJ databases">
        <authorList>
            <person name="Stoco P.H."/>
            <person name="Wagner G."/>
            <person name="Gerber A."/>
            <person name="Zaha A."/>
            <person name="Thompson C."/>
            <person name="Bartholomeu D.C."/>
            <person name="Luckemeyer D.D."/>
            <person name="Bahia D."/>
            <person name="Loreto E."/>
            <person name="Prestes E.B."/>
            <person name="Lima F.M."/>
            <person name="Rodrigues-Luiz G."/>
            <person name="Vallejo G.A."/>
            <person name="Filho J.F."/>
            <person name="Monteiro K.M."/>
            <person name="Tyler K.M."/>
            <person name="de Almeida L.G."/>
            <person name="Ortiz M.F."/>
            <person name="Siervo M.A."/>
            <person name="de Moraes M.H."/>
            <person name="Cunha O.L."/>
            <person name="Mendonca-Neto R."/>
            <person name="Silva R."/>
            <person name="Teixeira S.M."/>
            <person name="Murta S.M."/>
            <person name="Sincero T.C."/>
            <person name="Mendes T.A."/>
            <person name="Urmenyi T.P."/>
            <person name="Silva V.G."/>
            <person name="da Rocha W.D."/>
            <person name="Andersson B."/>
            <person name="Romanha A.J."/>
            <person name="Steindel M."/>
            <person name="de Vasconcelos A.T."/>
            <person name="Grisard E.C."/>
        </authorList>
    </citation>
    <scope>NUCLEOTIDE SEQUENCE [LARGE SCALE GENOMIC DNA]</scope>
    <source>
        <strain evidence="8 9">SC58</strain>
    </source>
</reference>
<dbReference type="GO" id="GO:0005737">
    <property type="term" value="C:cytoplasm"/>
    <property type="evidence" value="ECO:0007669"/>
    <property type="project" value="UniProtKB-SubCell"/>
</dbReference>
<evidence type="ECO:0000256" key="2">
    <source>
        <dbReference type="ARBA" id="ARBA00022490"/>
    </source>
</evidence>
<feature type="repeat" description="WD" evidence="5">
    <location>
        <begin position="192"/>
        <end position="223"/>
    </location>
</feature>
<feature type="repeat" description="WD" evidence="5">
    <location>
        <begin position="304"/>
        <end position="326"/>
    </location>
</feature>
<accession>A0A061IVR5</accession>
<dbReference type="PROSITE" id="PS50082">
    <property type="entry name" value="WD_REPEATS_2"/>
    <property type="match status" value="5"/>
</dbReference>
<dbReference type="PANTHER" id="PTHR19849">
    <property type="entry name" value="PHOSPHOLIPASE A-2-ACTIVATING PROTEIN"/>
    <property type="match status" value="1"/>
</dbReference>
<evidence type="ECO:0000313" key="8">
    <source>
        <dbReference type="EMBL" id="ESL07248.1"/>
    </source>
</evidence>
<dbReference type="PROSITE" id="PS51394">
    <property type="entry name" value="PFU"/>
    <property type="match status" value="1"/>
</dbReference>
<dbReference type="InterPro" id="IPR015943">
    <property type="entry name" value="WD40/YVTN_repeat-like_dom_sf"/>
</dbReference>
<dbReference type="InterPro" id="IPR011989">
    <property type="entry name" value="ARM-like"/>
</dbReference>
<feature type="repeat" description="WD" evidence="5">
    <location>
        <begin position="234"/>
        <end position="265"/>
    </location>
</feature>
<organism evidence="8 9">
    <name type="scientific">Trypanosoma rangeli SC58</name>
    <dbReference type="NCBI Taxonomy" id="429131"/>
    <lineage>
        <taxon>Eukaryota</taxon>
        <taxon>Discoba</taxon>
        <taxon>Euglenozoa</taxon>
        <taxon>Kinetoplastea</taxon>
        <taxon>Metakinetoplastina</taxon>
        <taxon>Trypanosomatida</taxon>
        <taxon>Trypanosomatidae</taxon>
        <taxon>Trypanosoma</taxon>
        <taxon>Herpetosoma</taxon>
    </lineage>
</organism>
<evidence type="ECO:0000256" key="5">
    <source>
        <dbReference type="PROSITE-ProRule" id="PRU00221"/>
    </source>
</evidence>
<gene>
    <name evidence="8" type="ORF">TRSC58_05067</name>
</gene>
<feature type="repeat" description="WD" evidence="5">
    <location>
        <begin position="150"/>
        <end position="191"/>
    </location>
</feature>
<dbReference type="OrthoDB" id="10265988at2759"/>
<dbReference type="AlphaFoldDB" id="A0A061IVR5"/>
<dbReference type="GO" id="GO:0010992">
    <property type="term" value="P:ubiquitin recycling"/>
    <property type="evidence" value="ECO:0007669"/>
    <property type="project" value="TreeGrafter"/>
</dbReference>
<dbReference type="Pfam" id="PF09070">
    <property type="entry name" value="PFU"/>
    <property type="match status" value="1"/>
</dbReference>
<dbReference type="Gene3D" id="1.25.10.10">
    <property type="entry name" value="Leucine-rich Repeat Variant"/>
    <property type="match status" value="1"/>
</dbReference>
<evidence type="ECO:0000256" key="3">
    <source>
        <dbReference type="ARBA" id="ARBA00022574"/>
    </source>
</evidence>
<feature type="domain" description="PFU" evidence="6">
    <location>
        <begin position="387"/>
        <end position="488"/>
    </location>
</feature>
<dbReference type="PROSITE" id="PS51396">
    <property type="entry name" value="PUL"/>
    <property type="match status" value="1"/>
</dbReference>
<keyword evidence="2" id="KW-0963">Cytoplasm</keyword>